<proteinExistence type="predicted"/>
<evidence type="ECO:0000313" key="2">
    <source>
        <dbReference type="EMBL" id="MCL6424313.1"/>
    </source>
</evidence>
<reference evidence="2" key="1">
    <citation type="submission" date="2022-02" db="EMBL/GenBank/DDBJ databases">
        <authorList>
            <person name="Lee M."/>
            <person name="Kim S.-J."/>
            <person name="Jung M.-Y."/>
        </authorList>
    </citation>
    <scope>NUCLEOTIDE SEQUENCE</scope>
    <source>
        <strain evidence="2">JHP9</strain>
    </source>
</reference>
<dbReference type="InterPro" id="IPR038056">
    <property type="entry name" value="YjbR-like_sf"/>
</dbReference>
<dbReference type="InterPro" id="IPR058532">
    <property type="entry name" value="YjbR/MT2646/Rv2570-like"/>
</dbReference>
<dbReference type="GO" id="GO:0003677">
    <property type="term" value="F:DNA binding"/>
    <property type="evidence" value="ECO:0007669"/>
    <property type="project" value="UniProtKB-KW"/>
</dbReference>
<name>A0ABT0R4G8_9MICO</name>
<protein>
    <submittedName>
        <fullName evidence="2">MmcQ/YjbR family DNA-binding protein</fullName>
    </submittedName>
</protein>
<feature type="region of interest" description="Disordered" evidence="1">
    <location>
        <begin position="1"/>
        <end position="21"/>
    </location>
</feature>
<comment type="caution">
    <text evidence="2">The sequence shown here is derived from an EMBL/GenBank/DDBJ whole genome shotgun (WGS) entry which is preliminary data.</text>
</comment>
<dbReference type="EMBL" id="JAKNCJ010000011">
    <property type="protein sequence ID" value="MCL6424313.1"/>
    <property type="molecule type" value="Genomic_DNA"/>
</dbReference>
<dbReference type="RefSeq" id="WP_249738391.1">
    <property type="nucleotide sequence ID" value="NZ_JAKNCJ010000011.1"/>
</dbReference>
<dbReference type="PANTHER" id="PTHR35145">
    <property type="entry name" value="CYTOPLASMIC PROTEIN-RELATED"/>
    <property type="match status" value="1"/>
</dbReference>
<gene>
    <name evidence="2" type="ORF">Bequi_13155</name>
</gene>
<dbReference type="SUPFAM" id="SSF142906">
    <property type="entry name" value="YjbR-like"/>
    <property type="match status" value="1"/>
</dbReference>
<dbReference type="InterPro" id="IPR007351">
    <property type="entry name" value="YjbR"/>
</dbReference>
<keyword evidence="3" id="KW-1185">Reference proteome</keyword>
<accession>A0ABT0R4G8</accession>
<organism evidence="2 3">
    <name type="scientific">Brachybacterium equifaecis</name>
    <dbReference type="NCBI Taxonomy" id="2910770"/>
    <lineage>
        <taxon>Bacteria</taxon>
        <taxon>Bacillati</taxon>
        <taxon>Actinomycetota</taxon>
        <taxon>Actinomycetes</taxon>
        <taxon>Micrococcales</taxon>
        <taxon>Dermabacteraceae</taxon>
        <taxon>Brachybacterium</taxon>
    </lineage>
</organism>
<dbReference type="Pfam" id="PF04237">
    <property type="entry name" value="YjbR"/>
    <property type="match status" value="1"/>
</dbReference>
<evidence type="ECO:0000313" key="3">
    <source>
        <dbReference type="Proteomes" id="UP001203761"/>
    </source>
</evidence>
<dbReference type="PANTHER" id="PTHR35145:SF1">
    <property type="entry name" value="CYTOPLASMIC PROTEIN"/>
    <property type="match status" value="1"/>
</dbReference>
<sequence length="127" mass="13936">MDSAALTARAGARTEELPGSELTHPFGPEVDVYKVRGKVFALIMDVRGEEMVTVKAHPRDVLALTEAYPEITPGYHMSKKHWVSVRAGVGVSPELVDDLVAESYLLVVEKLPRAERPVDPAAFAVRR</sequence>
<dbReference type="Gene3D" id="3.90.1150.30">
    <property type="match status" value="1"/>
</dbReference>
<keyword evidence="2" id="KW-0238">DNA-binding</keyword>
<dbReference type="Proteomes" id="UP001203761">
    <property type="component" value="Unassembled WGS sequence"/>
</dbReference>
<evidence type="ECO:0000256" key="1">
    <source>
        <dbReference type="SAM" id="MobiDB-lite"/>
    </source>
</evidence>